<proteinExistence type="predicted"/>
<keyword evidence="2" id="KW-1185">Reference proteome</keyword>
<dbReference type="OrthoDB" id="5918880at2"/>
<name>A0A1M5T5M9_9RHOB</name>
<dbReference type="EMBL" id="FQWM01000005">
    <property type="protein sequence ID" value="SHH46049.1"/>
    <property type="molecule type" value="Genomic_DNA"/>
</dbReference>
<protein>
    <recommendedName>
        <fullName evidence="3">Nucleoside-triphosphatase THEP1</fullName>
    </recommendedName>
</protein>
<dbReference type="Pfam" id="PF10649">
    <property type="entry name" value="DUF2478"/>
    <property type="match status" value="1"/>
</dbReference>
<evidence type="ECO:0000313" key="1">
    <source>
        <dbReference type="EMBL" id="SHH46049.1"/>
    </source>
</evidence>
<accession>A0A1M5T5M9</accession>
<dbReference type="Proteomes" id="UP000184211">
    <property type="component" value="Unassembled WGS sequence"/>
</dbReference>
<dbReference type="InterPro" id="IPR018912">
    <property type="entry name" value="DUF2478"/>
</dbReference>
<dbReference type="STRING" id="870908.SAMN04488044_2590"/>
<dbReference type="AlphaFoldDB" id="A0A1M5T5M9"/>
<evidence type="ECO:0000313" key="2">
    <source>
        <dbReference type="Proteomes" id="UP000184211"/>
    </source>
</evidence>
<sequence>MKIAYTMTEGKGDLDEVLYRFAKSEMANGTRVVGVVQVNTDRDDCPLCDMDVEVLPDGPTIRISQDLGPEAKGCRLDPDALETAVTEVEKRLTDDVALLVLNKFGKHEAGGRGFRDTIAKAMALEVPVVCGVNALNREAFEAFSGGTAEYVEPTPAALADWFKR</sequence>
<organism evidence="1 2">
    <name type="scientific">Cognatishimia maritima</name>
    <dbReference type="NCBI Taxonomy" id="870908"/>
    <lineage>
        <taxon>Bacteria</taxon>
        <taxon>Pseudomonadati</taxon>
        <taxon>Pseudomonadota</taxon>
        <taxon>Alphaproteobacteria</taxon>
        <taxon>Rhodobacterales</taxon>
        <taxon>Paracoccaceae</taxon>
        <taxon>Cognatishimia</taxon>
    </lineage>
</organism>
<gene>
    <name evidence="1" type="ORF">SAMN04488044_2590</name>
</gene>
<reference evidence="2" key="1">
    <citation type="submission" date="2016-11" db="EMBL/GenBank/DDBJ databases">
        <authorList>
            <person name="Varghese N."/>
            <person name="Submissions S."/>
        </authorList>
    </citation>
    <scope>NUCLEOTIDE SEQUENCE [LARGE SCALE GENOMIC DNA]</scope>
    <source>
        <strain evidence="2">DSM 28223</strain>
    </source>
</reference>
<dbReference type="RefSeq" id="WP_072793446.1">
    <property type="nucleotide sequence ID" value="NZ_FQWM01000005.1"/>
</dbReference>
<evidence type="ECO:0008006" key="3">
    <source>
        <dbReference type="Google" id="ProtNLM"/>
    </source>
</evidence>